<keyword evidence="4" id="KW-1133">Transmembrane helix</keyword>
<evidence type="ECO:0000313" key="8">
    <source>
        <dbReference type="Proteomes" id="UP000014978"/>
    </source>
</evidence>
<keyword evidence="8" id="KW-1185">Reference proteome</keyword>
<dbReference type="STRING" id="1358809.S7W9I5"/>
<evidence type="ECO:0000256" key="1">
    <source>
        <dbReference type="ARBA" id="ARBA00004141"/>
    </source>
</evidence>
<name>S7W9I5_SPRLO</name>
<dbReference type="HOGENOM" id="CLU_1839995_0_0_1"/>
<comment type="caution">
    <text evidence="7">The sequence shown here is derived from an EMBL/GenBank/DDBJ whole genome shotgun (WGS) entry which is preliminary data.</text>
</comment>
<feature type="non-terminal residue" evidence="7">
    <location>
        <position position="140"/>
    </location>
</feature>
<dbReference type="InterPro" id="IPR027417">
    <property type="entry name" value="P-loop_NTPase"/>
</dbReference>
<feature type="domain" description="ABC transporter" evidence="6">
    <location>
        <begin position="23"/>
        <end position="140"/>
    </location>
</feature>
<reference evidence="8" key="1">
    <citation type="journal article" date="2013" name="PLoS Genet.">
        <title>The genome of Spraguea lophii and the basis of host-microsporidian interactions.</title>
        <authorList>
            <person name="Campbell S.E."/>
            <person name="Williams T.A."/>
            <person name="Yousuf A."/>
            <person name="Soanes D.M."/>
            <person name="Paszkiewicz K.H."/>
            <person name="Williams B.A.P."/>
        </authorList>
    </citation>
    <scope>NUCLEOTIDE SEQUENCE [LARGE SCALE GENOMIC DNA]</scope>
    <source>
        <strain evidence="8">42_110</strain>
    </source>
</reference>
<accession>S7W9I5</accession>
<evidence type="ECO:0000259" key="6">
    <source>
        <dbReference type="Pfam" id="PF00005"/>
    </source>
</evidence>
<dbReference type="InParanoid" id="S7W9I5"/>
<dbReference type="InterPro" id="IPR003439">
    <property type="entry name" value="ABC_transporter-like_ATP-bd"/>
</dbReference>
<evidence type="ECO:0000256" key="3">
    <source>
        <dbReference type="ARBA" id="ARBA00022692"/>
    </source>
</evidence>
<comment type="subcellular location">
    <subcellularLocation>
        <location evidence="1">Membrane</location>
        <topology evidence="1">Multi-pass membrane protein</topology>
    </subcellularLocation>
</comment>
<dbReference type="AlphaFoldDB" id="S7W9I5"/>
<dbReference type="Proteomes" id="UP000014978">
    <property type="component" value="Unassembled WGS sequence"/>
</dbReference>
<dbReference type="Pfam" id="PF00005">
    <property type="entry name" value="ABC_tran"/>
    <property type="match status" value="1"/>
</dbReference>
<dbReference type="PANTHER" id="PTHR48041">
    <property type="entry name" value="ABC TRANSPORTER G FAMILY MEMBER 28"/>
    <property type="match status" value="1"/>
</dbReference>
<proteinExistence type="predicted"/>
<keyword evidence="2" id="KW-0813">Transport</keyword>
<dbReference type="OrthoDB" id="2141921at2759"/>
<dbReference type="SUPFAM" id="SSF52540">
    <property type="entry name" value="P-loop containing nucleoside triphosphate hydrolases"/>
    <property type="match status" value="1"/>
</dbReference>
<dbReference type="Gene3D" id="3.40.50.300">
    <property type="entry name" value="P-loop containing nucleotide triphosphate hydrolases"/>
    <property type="match status" value="1"/>
</dbReference>
<protein>
    <submittedName>
        <fullName evidence="7">ABC transporter protein</fullName>
    </submittedName>
</protein>
<evidence type="ECO:0000256" key="4">
    <source>
        <dbReference type="ARBA" id="ARBA00022989"/>
    </source>
</evidence>
<dbReference type="GO" id="GO:0042626">
    <property type="term" value="F:ATPase-coupled transmembrane transporter activity"/>
    <property type="evidence" value="ECO:0007669"/>
    <property type="project" value="TreeGrafter"/>
</dbReference>
<dbReference type="GO" id="GO:0016020">
    <property type="term" value="C:membrane"/>
    <property type="evidence" value="ECO:0007669"/>
    <property type="project" value="UniProtKB-SubCell"/>
</dbReference>
<dbReference type="VEuPathDB" id="MicrosporidiaDB:SLOPH_2708"/>
<dbReference type="PANTHER" id="PTHR48041:SF91">
    <property type="entry name" value="ABC TRANSPORTER G FAMILY MEMBER 28"/>
    <property type="match status" value="1"/>
</dbReference>
<dbReference type="GO" id="GO:0005524">
    <property type="term" value="F:ATP binding"/>
    <property type="evidence" value="ECO:0007669"/>
    <property type="project" value="InterPro"/>
</dbReference>
<sequence length="140" mass="15281">MSSNIQSFTFSSINLKINKKTILSDLHGKIRSNKMTAIMGLSGAGKSSFLKILSGRFTKKHNGNINVNGIALTKDTLRKISGYVHQHDILPNYLTVGEYLNFNNKLRTRNSECPGIEALNLNNILDKKIGDTESGGISGG</sequence>
<keyword evidence="5" id="KW-0472">Membrane</keyword>
<evidence type="ECO:0000313" key="7">
    <source>
        <dbReference type="EMBL" id="EPR79580.1"/>
    </source>
</evidence>
<keyword evidence="3" id="KW-0812">Transmembrane</keyword>
<gene>
    <name evidence="7" type="ORF">SLOPH_2708</name>
</gene>
<evidence type="ECO:0000256" key="2">
    <source>
        <dbReference type="ARBA" id="ARBA00022448"/>
    </source>
</evidence>
<dbReference type="InterPro" id="IPR050352">
    <property type="entry name" value="ABCG_transporters"/>
</dbReference>
<organism evidence="7 8">
    <name type="scientific">Spraguea lophii (strain 42_110)</name>
    <name type="common">Microsporidian parasite</name>
    <dbReference type="NCBI Taxonomy" id="1358809"/>
    <lineage>
        <taxon>Eukaryota</taxon>
        <taxon>Fungi</taxon>
        <taxon>Fungi incertae sedis</taxon>
        <taxon>Microsporidia</taxon>
        <taxon>Spragueidae</taxon>
        <taxon>Spraguea</taxon>
    </lineage>
</organism>
<evidence type="ECO:0000256" key="5">
    <source>
        <dbReference type="ARBA" id="ARBA00023136"/>
    </source>
</evidence>
<dbReference type="EMBL" id="ATCN01000195">
    <property type="protein sequence ID" value="EPR79580.1"/>
    <property type="molecule type" value="Genomic_DNA"/>
</dbReference>
<dbReference type="GO" id="GO:0016887">
    <property type="term" value="F:ATP hydrolysis activity"/>
    <property type="evidence" value="ECO:0007669"/>
    <property type="project" value="InterPro"/>
</dbReference>